<keyword evidence="2 11" id="KW-0554">One-carbon metabolism</keyword>
<comment type="caution">
    <text evidence="14">The sequence shown here is derived from an EMBL/GenBank/DDBJ whole genome shotgun (WGS) entry which is preliminary data.</text>
</comment>
<dbReference type="Pfam" id="PF00763">
    <property type="entry name" value="THF_DHG_CYH"/>
    <property type="match status" value="1"/>
</dbReference>
<dbReference type="CDD" id="cd01080">
    <property type="entry name" value="NAD_bind_m-THF_DH_Cyclohyd"/>
    <property type="match status" value="1"/>
</dbReference>
<dbReference type="SUPFAM" id="SSF53223">
    <property type="entry name" value="Aminoacid dehydrogenase-like, N-terminal domain"/>
    <property type="match status" value="1"/>
</dbReference>
<dbReference type="InterPro" id="IPR000672">
    <property type="entry name" value="THF_DH/CycHdrlase"/>
</dbReference>
<evidence type="ECO:0000256" key="4">
    <source>
        <dbReference type="ARBA" id="ARBA00022755"/>
    </source>
</evidence>
<sequence>MTELLTGKEVATSITEGLVKRCADLKAKGKVPTLAIVRVGEDPADMAYERGAGNRAAKVGVEVLKLALPEDTDTEALIKKIDKLNADDDVDGILVLRPLPSHIDDDAVRNAVAEKKDVDGIGDRAMAGVYSGKKIGYPPCTAEACMEILKYYGIELKGKRAVVIGRSLVIGRPVAMMLMAKHATITICHTRTEEMDKVAKEADVLIAAAGKAKAVTEDFVKDGQVIIDVGINVDEEGNMTGDVDFDEVSKKNVRITPVPGGVGAVTTSVLMKHVVDAAERKL</sequence>
<evidence type="ECO:0000256" key="7">
    <source>
        <dbReference type="ARBA" id="ARBA00023002"/>
    </source>
</evidence>
<dbReference type="SUPFAM" id="SSF51735">
    <property type="entry name" value="NAD(P)-binding Rossmann-fold domains"/>
    <property type="match status" value="1"/>
</dbReference>
<feature type="domain" description="Tetrahydrofolate dehydrogenase/cyclohydrolase catalytic" evidence="12">
    <location>
        <begin position="5"/>
        <end position="119"/>
    </location>
</feature>
<evidence type="ECO:0000313" key="15">
    <source>
        <dbReference type="Proteomes" id="UP001516588"/>
    </source>
</evidence>
<protein>
    <recommendedName>
        <fullName evidence="11">Bifunctional protein FolD</fullName>
    </recommendedName>
    <domain>
        <recommendedName>
            <fullName evidence="11">Methylenetetrahydrofolate dehydrogenase</fullName>
            <ecNumber evidence="11">1.5.1.5</ecNumber>
        </recommendedName>
    </domain>
    <domain>
        <recommendedName>
            <fullName evidence="11">Methenyltetrahydrofolate cyclohydrolase</fullName>
            <ecNumber evidence="11">3.5.4.9</ecNumber>
        </recommendedName>
    </domain>
</protein>
<keyword evidence="6 11" id="KW-0521">NADP</keyword>
<dbReference type="RefSeq" id="WP_226384861.1">
    <property type="nucleotide sequence ID" value="NZ_JADCKA010000003.1"/>
</dbReference>
<keyword evidence="15" id="KW-1185">Reference proteome</keyword>
<keyword evidence="10 11" id="KW-0511">Multifunctional enzyme</keyword>
<comment type="subunit">
    <text evidence="11">Homodimer.</text>
</comment>
<gene>
    <name evidence="11" type="primary">folD</name>
    <name evidence="14" type="ORF">INF20_02720</name>
</gene>
<keyword evidence="3 11" id="KW-0028">Amino-acid biosynthesis</keyword>
<organism evidence="14 15">
    <name type="scientific">Gallibacter intestinalis</name>
    <dbReference type="NCBI Taxonomy" id="2779356"/>
    <lineage>
        <taxon>Bacteria</taxon>
        <taxon>Bacillati</taxon>
        <taxon>Bacillota</taxon>
        <taxon>Clostridia</taxon>
        <taxon>Eubacteriales</taxon>
        <taxon>Eubacteriaceae</taxon>
        <taxon>Gallibacter</taxon>
    </lineage>
</organism>
<keyword evidence="5 11" id="KW-0378">Hydrolase</keyword>
<reference evidence="14 15" key="1">
    <citation type="submission" date="2020-10" db="EMBL/GenBank/DDBJ databases">
        <title>ChiBAC.</title>
        <authorList>
            <person name="Zenner C."/>
            <person name="Hitch T.C.A."/>
            <person name="Clavel T."/>
        </authorList>
    </citation>
    <scope>NUCLEOTIDE SEQUENCE [LARGE SCALE GENOMIC DNA]</scope>
    <source>
        <strain evidence="14 15">DSM 108706</strain>
    </source>
</reference>
<evidence type="ECO:0000256" key="10">
    <source>
        <dbReference type="ARBA" id="ARBA00023268"/>
    </source>
</evidence>
<evidence type="ECO:0000259" key="13">
    <source>
        <dbReference type="Pfam" id="PF02882"/>
    </source>
</evidence>
<keyword evidence="7 11" id="KW-0560">Oxidoreductase</keyword>
<dbReference type="PANTHER" id="PTHR48099:SF5">
    <property type="entry name" value="C-1-TETRAHYDROFOLATE SYNTHASE, CYTOPLASMIC"/>
    <property type="match status" value="1"/>
</dbReference>
<comment type="function">
    <text evidence="11">Catalyzes the oxidation of 5,10-methylenetetrahydrofolate to 5,10-methenyltetrahydrofolate and then the hydrolysis of 5,10-methenyltetrahydrofolate to 10-formyltetrahydrofolate.</text>
</comment>
<evidence type="ECO:0000256" key="9">
    <source>
        <dbReference type="ARBA" id="ARBA00023167"/>
    </source>
</evidence>
<keyword evidence="8 11" id="KW-0368">Histidine biosynthesis</keyword>
<dbReference type="EC" id="1.5.1.5" evidence="11"/>
<comment type="pathway">
    <text evidence="1 11">One-carbon metabolism; tetrahydrofolate interconversion.</text>
</comment>
<comment type="catalytic activity">
    <reaction evidence="11">
        <text>(6R)-5,10-methylene-5,6,7,8-tetrahydrofolate + NADP(+) = (6R)-5,10-methenyltetrahydrofolate + NADPH</text>
        <dbReference type="Rhea" id="RHEA:22812"/>
        <dbReference type="ChEBI" id="CHEBI:15636"/>
        <dbReference type="ChEBI" id="CHEBI:57455"/>
        <dbReference type="ChEBI" id="CHEBI:57783"/>
        <dbReference type="ChEBI" id="CHEBI:58349"/>
        <dbReference type="EC" id="1.5.1.5"/>
    </reaction>
</comment>
<accession>A0ABR9QWE3</accession>
<dbReference type="EC" id="3.5.4.9" evidence="11"/>
<dbReference type="PRINTS" id="PR00085">
    <property type="entry name" value="THFDHDRGNASE"/>
</dbReference>
<comment type="similarity">
    <text evidence="11">Belongs to the tetrahydrofolate dehydrogenase/cyclohydrolase family.</text>
</comment>
<dbReference type="Proteomes" id="UP001516588">
    <property type="component" value="Unassembled WGS sequence"/>
</dbReference>
<evidence type="ECO:0000259" key="12">
    <source>
        <dbReference type="Pfam" id="PF00763"/>
    </source>
</evidence>
<evidence type="ECO:0000256" key="11">
    <source>
        <dbReference type="HAMAP-Rule" id="MF_01576"/>
    </source>
</evidence>
<evidence type="ECO:0000256" key="8">
    <source>
        <dbReference type="ARBA" id="ARBA00023102"/>
    </source>
</evidence>
<evidence type="ECO:0000256" key="6">
    <source>
        <dbReference type="ARBA" id="ARBA00022857"/>
    </source>
</evidence>
<evidence type="ECO:0000256" key="1">
    <source>
        <dbReference type="ARBA" id="ARBA00004777"/>
    </source>
</evidence>
<dbReference type="PANTHER" id="PTHR48099">
    <property type="entry name" value="C-1-TETRAHYDROFOLATE SYNTHASE, CYTOPLASMIC-RELATED"/>
    <property type="match status" value="1"/>
</dbReference>
<dbReference type="Gene3D" id="3.40.50.10860">
    <property type="entry name" value="Leucine Dehydrogenase, chain A, domain 1"/>
    <property type="match status" value="1"/>
</dbReference>
<feature type="binding site" evidence="11">
    <location>
        <begin position="165"/>
        <end position="167"/>
    </location>
    <ligand>
        <name>NADP(+)</name>
        <dbReference type="ChEBI" id="CHEBI:58349"/>
    </ligand>
</feature>
<proteinExistence type="inferred from homology"/>
<dbReference type="Gene3D" id="3.40.50.720">
    <property type="entry name" value="NAD(P)-binding Rossmann-like Domain"/>
    <property type="match status" value="1"/>
</dbReference>
<dbReference type="InterPro" id="IPR046346">
    <property type="entry name" value="Aminoacid_DH-like_N_sf"/>
</dbReference>
<evidence type="ECO:0000313" key="14">
    <source>
        <dbReference type="EMBL" id="MBE5035191.1"/>
    </source>
</evidence>
<evidence type="ECO:0000256" key="3">
    <source>
        <dbReference type="ARBA" id="ARBA00022605"/>
    </source>
</evidence>
<dbReference type="HAMAP" id="MF_01576">
    <property type="entry name" value="THF_DHG_CYH"/>
    <property type="match status" value="1"/>
</dbReference>
<dbReference type="InterPro" id="IPR020630">
    <property type="entry name" value="THF_DH/CycHdrlase_cat_dom"/>
</dbReference>
<evidence type="ECO:0000256" key="2">
    <source>
        <dbReference type="ARBA" id="ARBA00022563"/>
    </source>
</evidence>
<dbReference type="InterPro" id="IPR020631">
    <property type="entry name" value="THF_DH/CycHdrlase_NAD-bd_dom"/>
</dbReference>
<comment type="catalytic activity">
    <reaction evidence="11">
        <text>(6R)-5,10-methenyltetrahydrofolate + H2O = (6R)-10-formyltetrahydrofolate + H(+)</text>
        <dbReference type="Rhea" id="RHEA:23700"/>
        <dbReference type="ChEBI" id="CHEBI:15377"/>
        <dbReference type="ChEBI" id="CHEBI:15378"/>
        <dbReference type="ChEBI" id="CHEBI:57455"/>
        <dbReference type="ChEBI" id="CHEBI:195366"/>
        <dbReference type="EC" id="3.5.4.9"/>
    </reaction>
</comment>
<keyword evidence="4 11" id="KW-0658">Purine biosynthesis</keyword>
<dbReference type="Pfam" id="PF02882">
    <property type="entry name" value="THF_DHG_CYH_C"/>
    <property type="match status" value="1"/>
</dbReference>
<feature type="binding site" evidence="11">
    <location>
        <position position="231"/>
    </location>
    <ligand>
        <name>NADP(+)</name>
        <dbReference type="ChEBI" id="CHEBI:58349"/>
    </ligand>
</feature>
<dbReference type="InterPro" id="IPR036291">
    <property type="entry name" value="NAD(P)-bd_dom_sf"/>
</dbReference>
<feature type="domain" description="Tetrahydrofolate dehydrogenase/cyclohydrolase NAD(P)-binding" evidence="13">
    <location>
        <begin position="139"/>
        <end position="281"/>
    </location>
</feature>
<name>A0ABR9QWE3_9FIRM</name>
<evidence type="ECO:0000256" key="5">
    <source>
        <dbReference type="ARBA" id="ARBA00022801"/>
    </source>
</evidence>
<keyword evidence="9 11" id="KW-0486">Methionine biosynthesis</keyword>
<dbReference type="EMBL" id="JADCKA010000003">
    <property type="protein sequence ID" value="MBE5035191.1"/>
    <property type="molecule type" value="Genomic_DNA"/>
</dbReference>
<comment type="caution">
    <text evidence="11">Lacks conserved residue(s) required for the propagation of feature annotation.</text>
</comment>